<comment type="caution">
    <text evidence="2">The sequence shown here is derived from an EMBL/GenBank/DDBJ whole genome shotgun (WGS) entry which is preliminary data.</text>
</comment>
<dbReference type="Pfam" id="PF04000">
    <property type="entry name" value="Sas10_Utp3"/>
    <property type="match status" value="1"/>
</dbReference>
<dbReference type="Proteomes" id="UP000541610">
    <property type="component" value="Unassembled WGS sequence"/>
</dbReference>
<gene>
    <name evidence="2" type="ORF">FOZ60_000409</name>
</gene>
<protein>
    <recommendedName>
        <fullName evidence="4">Neuroguidin</fullName>
    </recommendedName>
</protein>
<evidence type="ECO:0008006" key="4">
    <source>
        <dbReference type="Google" id="ProtNLM"/>
    </source>
</evidence>
<dbReference type="EMBL" id="JABANP010000103">
    <property type="protein sequence ID" value="KAF4690251.1"/>
    <property type="molecule type" value="Genomic_DNA"/>
</dbReference>
<dbReference type="AlphaFoldDB" id="A0A7J6P4J5"/>
<feature type="compositionally biased region" description="Acidic residues" evidence="1">
    <location>
        <begin position="147"/>
        <end position="162"/>
    </location>
</feature>
<feature type="region of interest" description="Disordered" evidence="1">
    <location>
        <begin position="131"/>
        <end position="163"/>
    </location>
</feature>
<evidence type="ECO:0000313" key="3">
    <source>
        <dbReference type="Proteomes" id="UP000541610"/>
    </source>
</evidence>
<name>A0A7J6P4J5_PEROL</name>
<dbReference type="PANTHER" id="PTHR13237:SF9">
    <property type="entry name" value="NEUROGUIDIN"/>
    <property type="match status" value="1"/>
</dbReference>
<proteinExistence type="predicted"/>
<evidence type="ECO:0000313" key="2">
    <source>
        <dbReference type="EMBL" id="KAF4690251.1"/>
    </source>
</evidence>
<dbReference type="GO" id="GO:0032040">
    <property type="term" value="C:small-subunit processome"/>
    <property type="evidence" value="ECO:0007669"/>
    <property type="project" value="TreeGrafter"/>
</dbReference>
<feature type="region of interest" description="Disordered" evidence="1">
    <location>
        <begin position="351"/>
        <end position="384"/>
    </location>
</feature>
<organism evidence="2 3">
    <name type="scientific">Perkinsus olseni</name>
    <name type="common">Perkinsus atlanticus</name>
    <dbReference type="NCBI Taxonomy" id="32597"/>
    <lineage>
        <taxon>Eukaryota</taxon>
        <taxon>Sar</taxon>
        <taxon>Alveolata</taxon>
        <taxon>Perkinsozoa</taxon>
        <taxon>Perkinsea</taxon>
        <taxon>Perkinsida</taxon>
        <taxon>Perkinsidae</taxon>
        <taxon>Perkinsus</taxon>
    </lineage>
</organism>
<accession>A0A7J6P4J5</accession>
<sequence length="384" mass="42070">MTDLSPSKRREMVTTELDEYRSLLAHYKECAQELEGRVKPLAEAIHSLPDLPDKGVVRFVMAKLQLLLSYMSNLGYYMSLKKRGVSVAEHPVVAQLAWQRALMERMRPIEQKLKYQIDRLVKLASSDGKLEEELEDRPNLASMEKGLEEDDADEGVSGEGAEEGGKLYKAPKVAGGVMMMDDNEVTAGERKKAERRLASFERSEAVRDLRDEFSDAPVIVGEGRGMVDAAESRLMNKFAEREEYEENNMLRLPTTKQNKAELRRLRNSMMGGSGGSAGGTVTLEEVGEIADMAVKKSNLGDIVRASKTVGSVGATRHSGGGRSLQDLVDSSAGGDGVVHYDDDILKARHQASRNVELDPMQLGKRPAAAEATAGGKRSRGKATT</sequence>
<dbReference type="PANTHER" id="PTHR13237">
    <property type="entry name" value="SOMETHING ABOUT SILENCING PROTEIN 10-RELATED"/>
    <property type="match status" value="1"/>
</dbReference>
<reference evidence="2 3" key="1">
    <citation type="submission" date="2020-04" db="EMBL/GenBank/DDBJ databases">
        <title>Perkinsus olseni comparative genomics.</title>
        <authorList>
            <person name="Bogema D.R."/>
        </authorList>
    </citation>
    <scope>NUCLEOTIDE SEQUENCE [LARGE SCALE GENOMIC DNA]</scope>
    <source>
        <strain evidence="2">00978-12</strain>
    </source>
</reference>
<dbReference type="OrthoDB" id="203440at2759"/>
<evidence type="ECO:0000256" key="1">
    <source>
        <dbReference type="SAM" id="MobiDB-lite"/>
    </source>
</evidence>
<dbReference type="InterPro" id="IPR007146">
    <property type="entry name" value="Sas10/Utp3/C1D"/>
</dbReference>
<dbReference type="GO" id="GO:0000462">
    <property type="term" value="P:maturation of SSU-rRNA from tricistronic rRNA transcript (SSU-rRNA, 5.8S rRNA, LSU-rRNA)"/>
    <property type="evidence" value="ECO:0007669"/>
    <property type="project" value="TreeGrafter"/>
</dbReference>